<sequence>MSKAEKREEIRQLILALLVSRKGATAIPVLERDYYYAENTRIPYRQFGYYNLVEFLQSFPEHFIVEQYNGGHYVRGIPSEKSKHVSSLVSRQRMREPPKARYIQPRFRPPFNRRPHHYARPVQEFHIAPDMLCQLLQHIKDNPNGVSLQDAVTIVQRSVPYVSISAQQLRGQLQLLSHQLRLDGNMIFPILSNDSHKAAQQQLPKEEPQLPSKSQIDSESPPTPTICAAGQEDYENGIEYFSDDDFLPADSASNCQRRAETNGEISDKEAFAMMNGNGNTEMRTADVDMSQLISDRIKLRLKELMRKHPDGIWCPDLPNLYLREYKVCLNYVQLGFDSVREFASYLPQIFYMTQVDKMDDFMLYSADKRPVVPEPIDIAQTLRNYEDNPPFPSDVSPTITRIFAPNDVMNYDDKVDKISVVELKRNRKYLGVYVIEVFHPNFFWVHLRENRRHFDKMMDDLSDFYEYKKSTYTIAKIALKKDLNCACIYANRWHRAIIRSVKPDFRVTVFFYDYGTMKTYTPEDVYYLHQQFAYLPAQAIPCGLYKIKPSVGDRWKRSVAEKFSEKIEDTLLAATIVTIDPEHNSMMVILTDTSEEEDVRINDWLVNERLAQVGNTADAVDMASIMKYVRNNLNQLPTYCFAEENLMPDNCCKATSTEETFEVPLVSPKSTLHYDSHHQQQPVRPPPGFPPLGEQRVPPNLSSTNFQNVYSFANTLNAKASVFNNAEATTNPFLTDELIYDNAKQIYMSLWNESKKLQSSVTDILYELLKPSIAFKDLIQLHKILTIVENVLLEQKSDCSTGTKTPSTPNPASGTTLNDAGSAPKASYNLNSETFTKDFNANTISMSNPFGANGDDRPQSNAAFSSYSSDGFTFKTNWNQSDELNPHMQMPSPQMPPPTGSPAPPTFINHIPPASTFIPNTNQNDENVPVTPVSPAIPTSASSNSSEFLETVNTQFANMLKDTNPFKFYMTNRMQVPETQNERTFHNYDTDITSYFSAKNPQNSHAPKTETVNIHAGSTCFTPAGHVGENYTPRIVYEAGPVIYNTQKKQADANARQNTCSNNLDNILNAHVSENYTPKMVYESGPVMYNTQKQQVNADARQNTCSNNSDNIQNAQSRELRQDKKPTSQAANDIAASYTQQHKVTNQITRDNPQVDENYVTRPPAYYTQGSQPIIKGEPTYYQQNSNVNNLRQPVSSQSWTQTEVPEYWANLKFQNSVPVSNHNENPAFGTPTTFFRQDWNCDNSRRFAPREMTEATDSSNIFKFKDSHDKEKPIDSYAKSCNIEHGSVQQRTRDIDSFVFQKIDSVKGVTFIFNIEQDGWILTCEFVEAFTNLKLQSRLLATLEAMNIKVIFKEIQRSEYPVQFSQLDRYPLNVPRDSEKRIVSISLISLQSALALLHRLKIVSREEIGNAFKKNEFLDGSILSTLWMLIVTYRDLRRRILLCSNYI</sequence>
<keyword evidence="4" id="KW-0221">Differentiation</keyword>
<evidence type="ECO:0000256" key="3">
    <source>
        <dbReference type="ARBA" id="ARBA00022737"/>
    </source>
</evidence>
<evidence type="ECO:0000256" key="1">
    <source>
        <dbReference type="ARBA" id="ARBA00004496"/>
    </source>
</evidence>
<dbReference type="InterPro" id="IPR002999">
    <property type="entry name" value="Tudor"/>
</dbReference>
<dbReference type="PROSITE" id="PS51644">
    <property type="entry name" value="HTH_OST"/>
    <property type="match status" value="2"/>
</dbReference>
<dbReference type="PANTHER" id="PTHR22948">
    <property type="entry name" value="TUDOR DOMAIN CONTAINING PROTEIN"/>
    <property type="match status" value="1"/>
</dbReference>
<feature type="compositionally biased region" description="Polar residues" evidence="5">
    <location>
        <begin position="798"/>
        <end position="819"/>
    </location>
</feature>
<dbReference type="InterPro" id="IPR050621">
    <property type="entry name" value="Tudor_domain_containing"/>
</dbReference>
<dbReference type="Pfam" id="PF00567">
    <property type="entry name" value="TUDOR"/>
    <property type="match status" value="1"/>
</dbReference>
<feature type="region of interest" description="Disordered" evidence="5">
    <location>
        <begin position="875"/>
        <end position="903"/>
    </location>
</feature>
<dbReference type="RefSeq" id="XP_024882938.1">
    <property type="nucleotide sequence ID" value="XM_025027170.1"/>
</dbReference>
<evidence type="ECO:0000256" key="5">
    <source>
        <dbReference type="SAM" id="MobiDB-lite"/>
    </source>
</evidence>
<keyword evidence="7" id="KW-1185">Reference proteome</keyword>
<dbReference type="Proteomes" id="UP000504618">
    <property type="component" value="Unplaced"/>
</dbReference>
<accession>A0A6J1QLZ6</accession>
<dbReference type="InterPro" id="IPR035437">
    <property type="entry name" value="SNase_OB-fold_sf"/>
</dbReference>
<dbReference type="PANTHER" id="PTHR22948:SF76">
    <property type="entry name" value="FI20010P1-RELATED"/>
    <property type="match status" value="1"/>
</dbReference>
<dbReference type="GeneID" id="112461790"/>
<feature type="compositionally biased region" description="Polar residues" evidence="5">
    <location>
        <begin position="1138"/>
        <end position="1152"/>
    </location>
</feature>
<evidence type="ECO:0000313" key="7">
    <source>
        <dbReference type="Proteomes" id="UP000504618"/>
    </source>
</evidence>
<dbReference type="GO" id="GO:0007283">
    <property type="term" value="P:spermatogenesis"/>
    <property type="evidence" value="ECO:0007669"/>
    <property type="project" value="UniProtKB-KW"/>
</dbReference>
<dbReference type="InterPro" id="IPR041966">
    <property type="entry name" value="LOTUS-like"/>
</dbReference>
<dbReference type="OrthoDB" id="341421at2759"/>
<name>A0A6J1QLZ6_9HYME</name>
<dbReference type="Gene3D" id="2.40.50.90">
    <property type="match status" value="1"/>
</dbReference>
<dbReference type="Gene3D" id="3.30.420.610">
    <property type="entry name" value="LOTUS domain-like"/>
    <property type="match status" value="2"/>
</dbReference>
<dbReference type="SUPFAM" id="SSF63748">
    <property type="entry name" value="Tudor/PWWP/MBT"/>
    <property type="match status" value="1"/>
</dbReference>
<keyword evidence="2" id="KW-0963">Cytoplasm</keyword>
<gene>
    <name evidence="8" type="primary">LOC112461790</name>
</gene>
<proteinExistence type="predicted"/>
<feature type="region of interest" description="Disordered" evidence="5">
    <location>
        <begin position="195"/>
        <end position="223"/>
    </location>
</feature>
<evidence type="ECO:0000259" key="6">
    <source>
        <dbReference type="PROSITE" id="PS51644"/>
    </source>
</evidence>
<feature type="region of interest" description="Disordered" evidence="5">
    <location>
        <begin position="1138"/>
        <end position="1173"/>
    </location>
</feature>
<dbReference type="InterPro" id="IPR025605">
    <property type="entry name" value="OST-HTH/LOTUS_dom"/>
</dbReference>
<feature type="domain" description="HTH OST-type" evidence="6">
    <location>
        <begin position="293"/>
        <end position="367"/>
    </location>
</feature>
<reference evidence="8" key="1">
    <citation type="submission" date="2025-08" db="UniProtKB">
        <authorList>
            <consortium name="RefSeq"/>
        </authorList>
    </citation>
    <scope>IDENTIFICATION</scope>
    <source>
        <tissue evidence="8">Whole body</tissue>
    </source>
</reference>
<evidence type="ECO:0000256" key="4">
    <source>
        <dbReference type="ARBA" id="ARBA00022871"/>
    </source>
</evidence>
<feature type="domain" description="HTH OST-type" evidence="6">
    <location>
        <begin position="6"/>
        <end position="79"/>
    </location>
</feature>
<evidence type="ECO:0000256" key="2">
    <source>
        <dbReference type="ARBA" id="ARBA00022490"/>
    </source>
</evidence>
<keyword evidence="4" id="KW-0744">Spermatogenesis</keyword>
<evidence type="ECO:0000313" key="8">
    <source>
        <dbReference type="RefSeq" id="XP_024882938.1"/>
    </source>
</evidence>
<dbReference type="GO" id="GO:0005737">
    <property type="term" value="C:cytoplasm"/>
    <property type="evidence" value="ECO:0007669"/>
    <property type="project" value="UniProtKB-SubCell"/>
</dbReference>
<comment type="subcellular location">
    <subcellularLocation>
        <location evidence="1">Cytoplasm</location>
    </subcellularLocation>
</comment>
<protein>
    <submittedName>
        <fullName evidence="8">Tudor domain-containing protein 5-like</fullName>
    </submittedName>
</protein>
<organism evidence="7 8">
    <name type="scientific">Temnothorax curvispinosus</name>
    <dbReference type="NCBI Taxonomy" id="300111"/>
    <lineage>
        <taxon>Eukaryota</taxon>
        <taxon>Metazoa</taxon>
        <taxon>Ecdysozoa</taxon>
        <taxon>Arthropoda</taxon>
        <taxon>Hexapoda</taxon>
        <taxon>Insecta</taxon>
        <taxon>Pterygota</taxon>
        <taxon>Neoptera</taxon>
        <taxon>Endopterygota</taxon>
        <taxon>Hymenoptera</taxon>
        <taxon>Apocrita</taxon>
        <taxon>Aculeata</taxon>
        <taxon>Formicoidea</taxon>
        <taxon>Formicidae</taxon>
        <taxon>Myrmicinae</taxon>
        <taxon>Temnothorax</taxon>
    </lineage>
</organism>
<dbReference type="CDD" id="cd09972">
    <property type="entry name" value="LOTUS_TDRD_OSKAR"/>
    <property type="match status" value="1"/>
</dbReference>
<dbReference type="Pfam" id="PF12872">
    <property type="entry name" value="OST-HTH"/>
    <property type="match status" value="2"/>
</dbReference>
<keyword evidence="3" id="KW-0677">Repeat</keyword>
<dbReference type="Gene3D" id="2.30.30.140">
    <property type="match status" value="1"/>
</dbReference>
<dbReference type="GO" id="GO:0030154">
    <property type="term" value="P:cell differentiation"/>
    <property type="evidence" value="ECO:0007669"/>
    <property type="project" value="UniProtKB-ARBA"/>
</dbReference>
<feature type="region of interest" description="Disordered" evidence="5">
    <location>
        <begin position="798"/>
        <end position="825"/>
    </location>
</feature>
<feature type="compositionally biased region" description="Pro residues" evidence="5">
    <location>
        <begin position="893"/>
        <end position="903"/>
    </location>
</feature>